<dbReference type="AlphaFoldDB" id="A0AA88II53"/>
<dbReference type="Pfam" id="PF09588">
    <property type="entry name" value="YqaJ"/>
    <property type="match status" value="1"/>
</dbReference>
<dbReference type="PANTHER" id="PTHR33776:SF4">
    <property type="entry name" value="ENDONUCLEASE_EXONUCLEASE_PHOSPHATASE DOMAIN-CONTAINING PROTEIN"/>
    <property type="match status" value="1"/>
</dbReference>
<dbReference type="InterPro" id="IPR019080">
    <property type="entry name" value="YqaJ_viral_recombinase"/>
</dbReference>
<dbReference type="InterPro" id="IPR005135">
    <property type="entry name" value="Endo/exonuclease/phosphatase"/>
</dbReference>
<dbReference type="GO" id="GO:0003824">
    <property type="term" value="F:catalytic activity"/>
    <property type="evidence" value="ECO:0007669"/>
    <property type="project" value="InterPro"/>
</dbReference>
<dbReference type="InterPro" id="IPR011604">
    <property type="entry name" value="PDDEXK-like_dom_sf"/>
</dbReference>
<evidence type="ECO:0008006" key="6">
    <source>
        <dbReference type="Google" id="ProtNLM"/>
    </source>
</evidence>
<dbReference type="GO" id="GO:0006281">
    <property type="term" value="P:DNA repair"/>
    <property type="evidence" value="ECO:0007669"/>
    <property type="project" value="UniProtKB-ARBA"/>
</dbReference>
<dbReference type="Proteomes" id="UP001187531">
    <property type="component" value="Unassembled WGS sequence"/>
</dbReference>
<dbReference type="Gene3D" id="3.60.10.10">
    <property type="entry name" value="Endonuclease/exonuclease/phosphatase"/>
    <property type="match status" value="1"/>
</dbReference>
<evidence type="ECO:0000259" key="2">
    <source>
        <dbReference type="Pfam" id="PF03372"/>
    </source>
</evidence>
<comment type="caution">
    <text evidence="4">The sequence shown here is derived from an EMBL/GenBank/DDBJ whole genome shotgun (WGS) entry which is preliminary data.</text>
</comment>
<dbReference type="Pfam" id="PF03372">
    <property type="entry name" value="Exo_endo_phos"/>
    <property type="match status" value="1"/>
</dbReference>
<evidence type="ECO:0000256" key="1">
    <source>
        <dbReference type="SAM" id="Coils"/>
    </source>
</evidence>
<dbReference type="Gene3D" id="3.90.320.10">
    <property type="match status" value="1"/>
</dbReference>
<name>A0AA88II53_ARTSF</name>
<evidence type="ECO:0000313" key="5">
    <source>
        <dbReference type="Proteomes" id="UP001187531"/>
    </source>
</evidence>
<dbReference type="PANTHER" id="PTHR33776">
    <property type="entry name" value="ENDO/EXONUCLEASE/PHOSPHATASE DOMAIN-CONTAINING PROTEIN"/>
    <property type="match status" value="1"/>
</dbReference>
<keyword evidence="5" id="KW-1185">Reference proteome</keyword>
<dbReference type="SUPFAM" id="SSF52980">
    <property type="entry name" value="Restriction endonuclease-like"/>
    <property type="match status" value="1"/>
</dbReference>
<gene>
    <name evidence="4" type="ORF">QYM36_007979</name>
</gene>
<evidence type="ECO:0000313" key="4">
    <source>
        <dbReference type="EMBL" id="KAK2727326.1"/>
    </source>
</evidence>
<accession>A0AA88II53</accession>
<evidence type="ECO:0000259" key="3">
    <source>
        <dbReference type="Pfam" id="PF09588"/>
    </source>
</evidence>
<dbReference type="EMBL" id="JAVRJZ010000001">
    <property type="protein sequence ID" value="KAK2727326.1"/>
    <property type="molecule type" value="Genomic_DNA"/>
</dbReference>
<dbReference type="InterPro" id="IPR011335">
    <property type="entry name" value="Restrct_endonuc-II-like"/>
</dbReference>
<organism evidence="4 5">
    <name type="scientific">Artemia franciscana</name>
    <name type="common">Brine shrimp</name>
    <name type="synonym">Artemia sanfranciscana</name>
    <dbReference type="NCBI Taxonomy" id="6661"/>
    <lineage>
        <taxon>Eukaryota</taxon>
        <taxon>Metazoa</taxon>
        <taxon>Ecdysozoa</taxon>
        <taxon>Arthropoda</taxon>
        <taxon>Crustacea</taxon>
        <taxon>Branchiopoda</taxon>
        <taxon>Anostraca</taxon>
        <taxon>Artemiidae</taxon>
        <taxon>Artemia</taxon>
    </lineage>
</organism>
<sequence length="906" mass="101933">MVVTEAFVEKILKEAVAKLDSRLSAISVSQTATKDQLSAEIASQFNQLKSEIVKLKSEIEEKDTIIAALQSTLDVQIKATYSTNQRLLELEVRDRRLNLILHGLTKEKHGETLQANFEEVMKNNLGLEDSPKITRLFRIKQRLDNVSVRASNSTKKAAPPVMFSCLNEWEVQTVLKSVGKLKGSGMRICTDLPPELNARRTLLLAKAKVIRESKSFAFVRLKQNGSSLKLEVRNASNDQWIANDDVALIFLGLVRHSFLSRLPPIARIDGYKHLFKNRETRKHGGISMFVKHELATKIITDFDSLYEEILFEFILVEIETKSETLLCCVLYRPPCGSPAKFLESLDKLLSSMLSRYKKLLFMGDFNIDLLAPYKLKQAQNNSSLANEFISSFLSTGMLSACRIPTRVTDTTASLIDNLFTSLDLKTCDVIIYDDSDHFLILSEVTLDKPKVEHPERKTRKLDAESIESLRNQLNNINRSPCLDDQDVDQATNYFIQEFEKAFDRAPELVSDRPGIVNVFNKHFANVGIRTVKESVAANNSEQRNKFEDYLPPSSLSSLFLTPTSKEELINIVNLLKPGGAEGIDGNVEGKLSRVPAIVTEAVNGKLQKVIRKAPSLLIEATPNIAETFMRIIVKFLGHKQVCRSKRNSHRVRMTAAALANSLGNKWHSHTYKSVFGKSPSKRIKNFPAKREKMVQCARRLIPSSYETRGGRYKACQSSNGCSVRGELPKNDSEYGPNCQTSDLLPTEFEAAKQLYLRKMKPSIDQLKKLPVITAGQADNPKWIYKRMETISSTRFHSICVCRPATSSARLAKEIVTGKQMYCDWQMNHGVDCEPIAFAFFESKKGQVVQRPNDFGLFADEERWWLVTSPDGICDSGLVEVKTTTNIQADKTIKEAAQGNLVSGFFH</sequence>
<feature type="domain" description="Endonuclease/exonuclease/phosphatase" evidence="2">
    <location>
        <begin position="272"/>
        <end position="437"/>
    </location>
</feature>
<protein>
    <recommendedName>
        <fullName evidence="6">Endonuclease/exonuclease/phosphatase domain-containing protein</fullName>
    </recommendedName>
</protein>
<reference evidence="4" key="1">
    <citation type="submission" date="2023-07" db="EMBL/GenBank/DDBJ databases">
        <title>Chromosome-level genome assembly of Artemia franciscana.</title>
        <authorList>
            <person name="Jo E."/>
        </authorList>
    </citation>
    <scope>NUCLEOTIDE SEQUENCE</scope>
    <source>
        <tissue evidence="4">Whole body</tissue>
    </source>
</reference>
<feature type="coiled-coil region" evidence="1">
    <location>
        <begin position="38"/>
        <end position="65"/>
    </location>
</feature>
<keyword evidence="1" id="KW-0175">Coiled coil</keyword>
<dbReference type="SUPFAM" id="SSF56219">
    <property type="entry name" value="DNase I-like"/>
    <property type="match status" value="1"/>
</dbReference>
<feature type="non-terminal residue" evidence="4">
    <location>
        <position position="1"/>
    </location>
</feature>
<dbReference type="InterPro" id="IPR036691">
    <property type="entry name" value="Endo/exonu/phosph_ase_sf"/>
</dbReference>
<proteinExistence type="predicted"/>
<feature type="domain" description="YqaJ viral recombinase" evidence="3">
    <location>
        <begin position="781"/>
        <end position="885"/>
    </location>
</feature>